<accession>A0A5B7DSX2</accession>
<name>A0A5B7DSX2_PORTR</name>
<sequence length="191" mass="20910">MKIDADLKSYKPHTLQRWSEEARVSVPCYIESSLRPIIYLKTPVFGFRAADEAQTTFLRGPWAEGEGAVASVGKCTPMTLSCLGFIRANLEQRCVRRASLDTATATPLRRRRVLLRRPFLRIWVIPAGVTRGGGRGGEGSGGHRRVGLGRGMKGHGGVGRGQEERRGLGRKYWEQQVAVGGAGRDNDYGGS</sequence>
<dbReference type="EMBL" id="VSRR010001340">
    <property type="protein sequence ID" value="MPC24520.1"/>
    <property type="molecule type" value="Genomic_DNA"/>
</dbReference>
<keyword evidence="3" id="KW-1185">Reference proteome</keyword>
<dbReference type="AlphaFoldDB" id="A0A5B7DSX2"/>
<organism evidence="2 3">
    <name type="scientific">Portunus trituberculatus</name>
    <name type="common">Swimming crab</name>
    <name type="synonym">Neptunus trituberculatus</name>
    <dbReference type="NCBI Taxonomy" id="210409"/>
    <lineage>
        <taxon>Eukaryota</taxon>
        <taxon>Metazoa</taxon>
        <taxon>Ecdysozoa</taxon>
        <taxon>Arthropoda</taxon>
        <taxon>Crustacea</taxon>
        <taxon>Multicrustacea</taxon>
        <taxon>Malacostraca</taxon>
        <taxon>Eumalacostraca</taxon>
        <taxon>Eucarida</taxon>
        <taxon>Decapoda</taxon>
        <taxon>Pleocyemata</taxon>
        <taxon>Brachyura</taxon>
        <taxon>Eubrachyura</taxon>
        <taxon>Portunoidea</taxon>
        <taxon>Portunidae</taxon>
        <taxon>Portuninae</taxon>
        <taxon>Portunus</taxon>
    </lineage>
</organism>
<protein>
    <submittedName>
        <fullName evidence="2">Uncharacterized protein</fullName>
    </submittedName>
</protein>
<proteinExistence type="predicted"/>
<evidence type="ECO:0000256" key="1">
    <source>
        <dbReference type="SAM" id="MobiDB-lite"/>
    </source>
</evidence>
<evidence type="ECO:0000313" key="2">
    <source>
        <dbReference type="EMBL" id="MPC24520.1"/>
    </source>
</evidence>
<gene>
    <name evidence="2" type="ORF">E2C01_017603</name>
</gene>
<dbReference type="Proteomes" id="UP000324222">
    <property type="component" value="Unassembled WGS sequence"/>
</dbReference>
<feature type="compositionally biased region" description="Gly residues" evidence="1">
    <location>
        <begin position="148"/>
        <end position="160"/>
    </location>
</feature>
<feature type="compositionally biased region" description="Basic and acidic residues" evidence="1">
    <location>
        <begin position="161"/>
        <end position="171"/>
    </location>
</feature>
<evidence type="ECO:0000313" key="3">
    <source>
        <dbReference type="Proteomes" id="UP000324222"/>
    </source>
</evidence>
<comment type="caution">
    <text evidence="2">The sequence shown here is derived from an EMBL/GenBank/DDBJ whole genome shotgun (WGS) entry which is preliminary data.</text>
</comment>
<reference evidence="2 3" key="1">
    <citation type="submission" date="2019-05" db="EMBL/GenBank/DDBJ databases">
        <title>Another draft genome of Portunus trituberculatus and its Hox gene families provides insights of decapod evolution.</title>
        <authorList>
            <person name="Jeong J.-H."/>
            <person name="Song I."/>
            <person name="Kim S."/>
            <person name="Choi T."/>
            <person name="Kim D."/>
            <person name="Ryu S."/>
            <person name="Kim W."/>
        </authorList>
    </citation>
    <scope>NUCLEOTIDE SEQUENCE [LARGE SCALE GENOMIC DNA]</scope>
    <source>
        <tissue evidence="2">Muscle</tissue>
    </source>
</reference>
<feature type="region of interest" description="Disordered" evidence="1">
    <location>
        <begin position="133"/>
        <end position="171"/>
    </location>
</feature>